<dbReference type="EMBL" id="CP001706">
    <property type="protein sequence ID" value="ACV09576.1"/>
    <property type="molecule type" value="Genomic_DNA"/>
</dbReference>
<organism evidence="12 13">
    <name type="scientific">Jonesia denitrificans (strain ATCC 14870 / DSM 20603 / BCRC 15368 / CIP 55.134 / JCM 11481 / NBRC 15587 / NCTC 10816 / Prevot 55134)</name>
    <name type="common">Listeria denitrificans</name>
    <dbReference type="NCBI Taxonomy" id="471856"/>
    <lineage>
        <taxon>Bacteria</taxon>
        <taxon>Bacillati</taxon>
        <taxon>Actinomycetota</taxon>
        <taxon>Actinomycetes</taxon>
        <taxon>Micrococcales</taxon>
        <taxon>Jonesiaceae</taxon>
        <taxon>Jonesia</taxon>
    </lineage>
</organism>
<name>C7R018_JONDD</name>
<dbReference type="FunFam" id="3.90.1860.10:FF:000003">
    <property type="entry name" value="RNA-splicing ligase RtcB"/>
    <property type="match status" value="1"/>
</dbReference>
<dbReference type="Gene3D" id="3.90.1860.10">
    <property type="entry name" value="tRNA-splicing ligase RtcB"/>
    <property type="match status" value="1"/>
</dbReference>
<dbReference type="GO" id="GO:0030145">
    <property type="term" value="F:manganese ion binding"/>
    <property type="evidence" value="ECO:0007669"/>
    <property type="project" value="TreeGrafter"/>
</dbReference>
<dbReference type="RefSeq" id="WP_015772204.1">
    <property type="nucleotide sequence ID" value="NC_013174.1"/>
</dbReference>
<dbReference type="GO" id="GO:0006396">
    <property type="term" value="P:RNA processing"/>
    <property type="evidence" value="ECO:0007669"/>
    <property type="project" value="InterPro"/>
</dbReference>
<comment type="cofactor">
    <cofactor evidence="11">
        <name>Mn(2+)</name>
        <dbReference type="ChEBI" id="CHEBI:29035"/>
    </cofactor>
    <text evidence="11">Binds 2 manganese ions per subunit.</text>
</comment>
<evidence type="ECO:0000256" key="6">
    <source>
        <dbReference type="ARBA" id="ARBA00023134"/>
    </source>
</evidence>
<dbReference type="GO" id="GO:0006281">
    <property type="term" value="P:DNA repair"/>
    <property type="evidence" value="ECO:0007669"/>
    <property type="project" value="TreeGrafter"/>
</dbReference>
<evidence type="ECO:0000256" key="10">
    <source>
        <dbReference type="PIRSR" id="PIRSR601233-2"/>
    </source>
</evidence>
<dbReference type="PANTHER" id="PTHR43749">
    <property type="entry name" value="RNA-SPLICING LIGASE RTCB"/>
    <property type="match status" value="1"/>
</dbReference>
<dbReference type="Proteomes" id="UP000000628">
    <property type="component" value="Chromosome"/>
</dbReference>
<keyword evidence="2" id="KW-0436">Ligase</keyword>
<dbReference type="InterPro" id="IPR001233">
    <property type="entry name" value="RtcB"/>
</dbReference>
<feature type="binding site" evidence="11">
    <location>
        <position position="283"/>
    </location>
    <ligand>
        <name>Mn(2+)</name>
        <dbReference type="ChEBI" id="CHEBI:29035"/>
        <label>2</label>
    </ligand>
</feature>
<keyword evidence="3 11" id="KW-0479">Metal-binding</keyword>
<sequence length="410" mass="44465">MTRTSPFPVSLSGAATPTLMWAHEHDVEAQALTQLRNIAALPWVEGVRVMPDVHLGKGATVGSVIAMRDAVSPNAVGVDIGCGMIGVKTSLTVDDLPDDLGALRSNFERAVPVGFHSHKNPVNIAKIPEITARTLSHAFAARTDALWSRVGALHHGVDRLETRARKQLGTLGGGNHFIELCRDQEGNIWLQLHSGSRNIGKEIAERHVTIAKGLDHNLGLPDRDLSVFLAGTTEMDAYLHDLRWAQEYASRSREVMMRLIVDQVRRAFPTKNVTFEPAVNVHHNYVAEEVIDGQRLIVTRKGAIRAGRSELGLIPGSMATGSYIVRGLGNEASYFSASHGAGRKMSRNQAKKTFTLDDLATQTAGVECRKDAGVLDEIPGAYKDLDSVIAAQSDLVEVVARLETLLCVKG</sequence>
<evidence type="ECO:0000256" key="4">
    <source>
        <dbReference type="ARBA" id="ARBA00022741"/>
    </source>
</evidence>
<feature type="binding site" evidence="10">
    <location>
        <begin position="175"/>
        <end position="179"/>
    </location>
    <ligand>
        <name>GMP</name>
        <dbReference type="ChEBI" id="CHEBI:58115"/>
    </ligand>
</feature>
<feature type="binding site" evidence="11">
    <location>
        <position position="193"/>
    </location>
    <ligand>
        <name>Mn(2+)</name>
        <dbReference type="ChEBI" id="CHEBI:29035"/>
        <label>2</label>
    </ligand>
</feature>
<keyword evidence="4 10" id="KW-0547">Nucleotide-binding</keyword>
<feature type="binding site" evidence="10">
    <location>
        <position position="409"/>
    </location>
    <ligand>
        <name>GMP</name>
        <dbReference type="ChEBI" id="CHEBI:58115"/>
    </ligand>
</feature>
<evidence type="ECO:0000256" key="9">
    <source>
        <dbReference type="PIRSR" id="PIRSR601233-1"/>
    </source>
</evidence>
<accession>C7R018</accession>
<evidence type="ECO:0000256" key="3">
    <source>
        <dbReference type="ARBA" id="ARBA00022723"/>
    </source>
</evidence>
<dbReference type="Pfam" id="PF01139">
    <property type="entry name" value="RtcB"/>
    <property type="match status" value="1"/>
</dbReference>
<evidence type="ECO:0000256" key="7">
    <source>
        <dbReference type="ARBA" id="ARBA00023211"/>
    </source>
</evidence>
<dbReference type="HOGENOM" id="CLU_022279_1_1_11"/>
<comment type="catalytic activity">
    <reaction evidence="8">
        <text>a 3'-end 3'-phospho-ribonucleotide-RNA + a 5'-end dephospho-ribonucleoside-RNA + GTP = a ribonucleotidyl-ribonucleotide-RNA + GMP + diphosphate</text>
        <dbReference type="Rhea" id="RHEA:68076"/>
        <dbReference type="Rhea" id="RHEA-COMP:10463"/>
        <dbReference type="Rhea" id="RHEA-COMP:13936"/>
        <dbReference type="Rhea" id="RHEA-COMP:17355"/>
        <dbReference type="ChEBI" id="CHEBI:33019"/>
        <dbReference type="ChEBI" id="CHEBI:37565"/>
        <dbReference type="ChEBI" id="CHEBI:58115"/>
        <dbReference type="ChEBI" id="CHEBI:83062"/>
        <dbReference type="ChEBI" id="CHEBI:138284"/>
        <dbReference type="ChEBI" id="CHEBI:173118"/>
        <dbReference type="EC" id="6.5.1.8"/>
    </reaction>
</comment>
<evidence type="ECO:0000313" key="12">
    <source>
        <dbReference type="EMBL" id="ACV09576.1"/>
    </source>
</evidence>
<evidence type="ECO:0000256" key="11">
    <source>
        <dbReference type="PIRSR" id="PIRSR601233-3"/>
    </source>
</evidence>
<evidence type="ECO:0000256" key="1">
    <source>
        <dbReference type="ARBA" id="ARBA00012726"/>
    </source>
</evidence>
<evidence type="ECO:0000256" key="5">
    <source>
        <dbReference type="ARBA" id="ARBA00022800"/>
    </source>
</evidence>
<dbReference type="eggNOG" id="COG1690">
    <property type="taxonomic scope" value="Bacteria"/>
</dbReference>
<feature type="binding site" evidence="10">
    <location>
        <position position="322"/>
    </location>
    <ligand>
        <name>GMP</name>
        <dbReference type="ChEBI" id="CHEBI:58115"/>
    </ligand>
</feature>
<protein>
    <recommendedName>
        <fullName evidence="1">3'-phosphate/5'-hydroxy nucleic acid ligase</fullName>
        <ecNumber evidence="1">6.5.1.8</ecNumber>
    </recommendedName>
</protein>
<dbReference type="GO" id="GO:0170057">
    <property type="term" value="F:RNA ligase (GTP) activity"/>
    <property type="evidence" value="ECO:0007669"/>
    <property type="project" value="UniProtKB-EC"/>
</dbReference>
<evidence type="ECO:0000256" key="8">
    <source>
        <dbReference type="ARBA" id="ARBA00047746"/>
    </source>
</evidence>
<feature type="active site" description="GMP-histidine intermediate" evidence="9">
    <location>
        <position position="339"/>
    </location>
</feature>
<dbReference type="OrthoDB" id="9802323at2"/>
<dbReference type="SUPFAM" id="SSF103365">
    <property type="entry name" value="Hypothetical protein PH1602"/>
    <property type="match status" value="1"/>
</dbReference>
<dbReference type="EC" id="6.5.1.8" evidence="1"/>
<evidence type="ECO:0000313" key="13">
    <source>
        <dbReference type="Proteomes" id="UP000000628"/>
    </source>
</evidence>
<feature type="binding site" evidence="10">
    <location>
        <begin position="283"/>
        <end position="284"/>
    </location>
    <ligand>
        <name>GMP</name>
        <dbReference type="ChEBI" id="CHEBI:58115"/>
    </ligand>
</feature>
<keyword evidence="7 11" id="KW-0464">Manganese</keyword>
<dbReference type="AlphaFoldDB" id="C7R018"/>
<keyword evidence="5" id="KW-0692">RNA repair</keyword>
<reference evidence="12 13" key="1">
    <citation type="journal article" date="2009" name="Stand. Genomic Sci.">
        <title>Complete genome sequence of Jonesia denitrificans type strain (Prevot 55134).</title>
        <authorList>
            <person name="Pukall R."/>
            <person name="Gehrich-Schroter G."/>
            <person name="Lapidus A."/>
            <person name="Nolan M."/>
            <person name="Glavina Del Rio T."/>
            <person name="Lucas S."/>
            <person name="Chen F."/>
            <person name="Tice H."/>
            <person name="Pitluck S."/>
            <person name="Cheng J.F."/>
            <person name="Copeland A."/>
            <person name="Saunders E."/>
            <person name="Brettin T."/>
            <person name="Detter J.C."/>
            <person name="Bruce D."/>
            <person name="Goodwin L."/>
            <person name="Pati A."/>
            <person name="Ivanova N."/>
            <person name="Mavromatis K."/>
            <person name="Ovchinnikova G."/>
            <person name="Chen A."/>
            <person name="Palaniappan K."/>
            <person name="Land M."/>
            <person name="Hauser L."/>
            <person name="Chang Y.J."/>
            <person name="Jeffries C.D."/>
            <person name="Chain P."/>
            <person name="Goker M."/>
            <person name="Bristow J."/>
            <person name="Eisen J.A."/>
            <person name="Markowitz V."/>
            <person name="Hugenholtz P."/>
            <person name="Kyrpides N.C."/>
            <person name="Klenk H.P."/>
            <person name="Han C."/>
        </authorList>
    </citation>
    <scope>NUCLEOTIDE SEQUENCE [LARGE SCALE GENOMIC DNA]</scope>
    <source>
        <strain evidence="13">ATCC 14870 / DSM 20603 / BCRC 15368 / CIP 55.134 / JCM 11481 / NBRC 15587 / NCTC 10816 / Prevot 55134</strain>
    </source>
</reference>
<keyword evidence="13" id="KW-1185">Reference proteome</keyword>
<keyword evidence="6 10" id="KW-0342">GTP-binding</keyword>
<feature type="binding site" evidence="11">
    <location>
        <position position="79"/>
    </location>
    <ligand>
        <name>Mn(2+)</name>
        <dbReference type="ChEBI" id="CHEBI:29035"/>
        <label>1</label>
    </ligand>
</feature>
<dbReference type="GO" id="GO:0042245">
    <property type="term" value="P:RNA repair"/>
    <property type="evidence" value="ECO:0007669"/>
    <property type="project" value="UniProtKB-KW"/>
</dbReference>
<dbReference type="GO" id="GO:0005525">
    <property type="term" value="F:GTP binding"/>
    <property type="evidence" value="ECO:0007669"/>
    <property type="project" value="UniProtKB-KW"/>
</dbReference>
<evidence type="ECO:0000256" key="2">
    <source>
        <dbReference type="ARBA" id="ARBA00022598"/>
    </source>
</evidence>
<dbReference type="PANTHER" id="PTHR43749:SF2">
    <property type="entry name" value="RNA-SPLICING LIGASE RTCB"/>
    <property type="match status" value="1"/>
</dbReference>
<feature type="binding site" evidence="10">
    <location>
        <begin position="339"/>
        <end position="342"/>
    </location>
    <ligand>
        <name>GMP</name>
        <dbReference type="ChEBI" id="CHEBI:58115"/>
    </ligand>
</feature>
<feature type="binding site" evidence="10">
    <location>
        <begin position="315"/>
        <end position="318"/>
    </location>
    <ligand>
        <name>GMP</name>
        <dbReference type="ChEBI" id="CHEBI:58115"/>
    </ligand>
</feature>
<proteinExistence type="predicted"/>
<dbReference type="InterPro" id="IPR036025">
    <property type="entry name" value="RtcB-like_sf"/>
</dbReference>
<gene>
    <name evidence="12" type="ordered locus">Jden_1934</name>
</gene>
<dbReference type="KEGG" id="jde:Jden_1934"/>
<dbReference type="InterPro" id="IPR052915">
    <property type="entry name" value="RtcB-like"/>
</dbReference>
<dbReference type="GO" id="GO:0003909">
    <property type="term" value="F:DNA ligase activity"/>
    <property type="evidence" value="ECO:0007669"/>
    <property type="project" value="TreeGrafter"/>
</dbReference>
<feature type="binding site" evidence="11">
    <location>
        <position position="176"/>
    </location>
    <ligand>
        <name>Mn(2+)</name>
        <dbReference type="ChEBI" id="CHEBI:29035"/>
        <label>1</label>
    </ligand>
</feature>